<dbReference type="Proteomes" id="UP000323439">
    <property type="component" value="Unassembled WGS sequence"/>
</dbReference>
<dbReference type="OrthoDB" id="59661at2157"/>
<dbReference type="EMBL" id="FMXB01000018">
    <property type="protein sequence ID" value="SDA66070.1"/>
    <property type="molecule type" value="Genomic_DNA"/>
</dbReference>
<evidence type="ECO:0000313" key="2">
    <source>
        <dbReference type="Proteomes" id="UP000323439"/>
    </source>
</evidence>
<organism evidence="1 2">
    <name type="scientific">Methanobrevibacter millerae</name>
    <dbReference type="NCBI Taxonomy" id="230361"/>
    <lineage>
        <taxon>Archaea</taxon>
        <taxon>Methanobacteriati</taxon>
        <taxon>Methanobacteriota</taxon>
        <taxon>Methanomada group</taxon>
        <taxon>Methanobacteria</taxon>
        <taxon>Methanobacteriales</taxon>
        <taxon>Methanobacteriaceae</taxon>
        <taxon>Methanobrevibacter</taxon>
    </lineage>
</organism>
<accession>A0A1G5X760</accession>
<dbReference type="AlphaFoldDB" id="A0A1G5X760"/>
<dbReference type="Pfam" id="PF08901">
    <property type="entry name" value="DUF1847"/>
    <property type="match status" value="1"/>
</dbReference>
<protein>
    <submittedName>
        <fullName evidence="1">Uncharacterized metal-binding protein</fullName>
    </submittedName>
</protein>
<reference evidence="1 2" key="1">
    <citation type="submission" date="2016-10" db="EMBL/GenBank/DDBJ databases">
        <authorList>
            <person name="Varghese N."/>
            <person name="Submissions S."/>
        </authorList>
    </citation>
    <scope>NUCLEOTIDE SEQUENCE [LARGE SCALE GENOMIC DNA]</scope>
    <source>
        <strain evidence="1 2">DSM 16643</strain>
    </source>
</reference>
<gene>
    <name evidence="1" type="ORF">SAMN02910315_02001</name>
</gene>
<sequence>MKNFSCSNCGIINCKHQDSEYPKFCPTKELTSDEIKEIEKLYNENNNKEISRISAEIEEEFYCKYTRVEEIIEFAKRLKMNKIGIAACVGLMKESRTFAKILDKHDFEVYSVACKVGAMKKTEISGVDDKKTNMTGNIMCNPILQAKILNNEKTDLNVIIGLCVGHDSLFYKYSDALCTTLVTKDKVLAHNPVGALYQTNTYYKKLMKRD</sequence>
<evidence type="ECO:0000313" key="1">
    <source>
        <dbReference type="EMBL" id="SDA66070.1"/>
    </source>
</evidence>
<proteinExistence type="predicted"/>
<keyword evidence="2" id="KW-1185">Reference proteome</keyword>
<dbReference type="InterPro" id="IPR014997">
    <property type="entry name" value="DUF1847"/>
</dbReference>
<name>A0A1G5X760_9EURY</name>